<dbReference type="EMBL" id="MU004239">
    <property type="protein sequence ID" value="KAF2665998.1"/>
    <property type="molecule type" value="Genomic_DNA"/>
</dbReference>
<evidence type="ECO:0000256" key="2">
    <source>
        <dbReference type="ARBA" id="ARBA00022771"/>
    </source>
</evidence>
<dbReference type="InterPro" id="IPR001965">
    <property type="entry name" value="Znf_PHD"/>
</dbReference>
<dbReference type="PROSITE" id="PS50016">
    <property type="entry name" value="ZF_PHD_2"/>
    <property type="match status" value="1"/>
</dbReference>
<dbReference type="SUPFAM" id="SSF57903">
    <property type="entry name" value="FYVE/PHD zinc finger"/>
    <property type="match status" value="1"/>
</dbReference>
<gene>
    <name evidence="7" type="ORF">BT63DRAFT_442328</name>
</gene>
<name>A0A6A6U4E4_9PEZI</name>
<dbReference type="Proteomes" id="UP000799302">
    <property type="component" value="Unassembled WGS sequence"/>
</dbReference>
<feature type="compositionally biased region" description="Basic residues" evidence="5">
    <location>
        <begin position="1"/>
        <end position="12"/>
    </location>
</feature>
<dbReference type="SMART" id="SM00249">
    <property type="entry name" value="PHD"/>
    <property type="match status" value="1"/>
</dbReference>
<dbReference type="OrthoDB" id="10005682at2759"/>
<accession>A0A6A6U4E4</accession>
<feature type="domain" description="PHD-type" evidence="6">
    <location>
        <begin position="341"/>
        <end position="391"/>
    </location>
</feature>
<sequence>MAYRNTRSRGKAPTKPTKTAYQLESERLTKRCEALEPFEYDLTSTGEDIEHDGSKKDFKIDELETFLSHEKNPQLLILADEKGHYRVNKDNIEMLIPKYFQMTRRLYRSPATRTSCTRILSLIGESLHVVKGFIFYSYTAKLEVPKAFAFYINAAVNPRLPGAPAMPDLTFALDMYEFALRYGIGKMERETCSWFVGLVKEHRFHVSFLGQFLRIGEDFELPVVVKRGMKPLYDAILEELLRQFEQQVAMCNKVPTKAFRDVFGDVPGSFDRQVALVLEKAGYAFVIAKRCVQPMCLVGADGKDDVCGQCGGDLGLIGYKDERAMAEFHWAVPAVLVPGQELYCVCDEEADEQQMIRCSVARCKTIWFHPGCMGLWAKPEKGWICPDCEEMR</sequence>
<proteinExistence type="predicted"/>
<evidence type="ECO:0000256" key="4">
    <source>
        <dbReference type="PROSITE-ProRule" id="PRU00146"/>
    </source>
</evidence>
<protein>
    <recommendedName>
        <fullName evidence="6">PHD-type domain-containing protein</fullName>
    </recommendedName>
</protein>
<dbReference type="InterPro" id="IPR019787">
    <property type="entry name" value="Znf_PHD-finger"/>
</dbReference>
<reference evidence="7" key="1">
    <citation type="journal article" date="2020" name="Stud. Mycol.">
        <title>101 Dothideomycetes genomes: a test case for predicting lifestyles and emergence of pathogens.</title>
        <authorList>
            <person name="Haridas S."/>
            <person name="Albert R."/>
            <person name="Binder M."/>
            <person name="Bloem J."/>
            <person name="Labutti K."/>
            <person name="Salamov A."/>
            <person name="Andreopoulos B."/>
            <person name="Baker S."/>
            <person name="Barry K."/>
            <person name="Bills G."/>
            <person name="Bluhm B."/>
            <person name="Cannon C."/>
            <person name="Castanera R."/>
            <person name="Culley D."/>
            <person name="Daum C."/>
            <person name="Ezra D."/>
            <person name="Gonzalez J."/>
            <person name="Henrissat B."/>
            <person name="Kuo A."/>
            <person name="Liang C."/>
            <person name="Lipzen A."/>
            <person name="Lutzoni F."/>
            <person name="Magnuson J."/>
            <person name="Mondo S."/>
            <person name="Nolan M."/>
            <person name="Ohm R."/>
            <person name="Pangilinan J."/>
            <person name="Park H.-J."/>
            <person name="Ramirez L."/>
            <person name="Alfaro M."/>
            <person name="Sun H."/>
            <person name="Tritt A."/>
            <person name="Yoshinaga Y."/>
            <person name="Zwiers L.-H."/>
            <person name="Turgeon B."/>
            <person name="Goodwin S."/>
            <person name="Spatafora J."/>
            <person name="Crous P."/>
            <person name="Grigoriev I."/>
        </authorList>
    </citation>
    <scope>NUCLEOTIDE SEQUENCE</scope>
    <source>
        <strain evidence="7">CBS 115976</strain>
    </source>
</reference>
<keyword evidence="1" id="KW-0479">Metal-binding</keyword>
<evidence type="ECO:0000313" key="7">
    <source>
        <dbReference type="EMBL" id="KAF2665998.1"/>
    </source>
</evidence>
<keyword evidence="3" id="KW-0862">Zinc</keyword>
<dbReference type="InterPro" id="IPR011011">
    <property type="entry name" value="Znf_FYVE_PHD"/>
</dbReference>
<dbReference type="Gene3D" id="3.30.40.10">
    <property type="entry name" value="Zinc/RING finger domain, C3HC4 (zinc finger)"/>
    <property type="match status" value="1"/>
</dbReference>
<keyword evidence="2 4" id="KW-0863">Zinc-finger</keyword>
<evidence type="ECO:0000256" key="5">
    <source>
        <dbReference type="SAM" id="MobiDB-lite"/>
    </source>
</evidence>
<dbReference type="InterPro" id="IPR013083">
    <property type="entry name" value="Znf_RING/FYVE/PHD"/>
</dbReference>
<keyword evidence="8" id="KW-1185">Reference proteome</keyword>
<dbReference type="AlphaFoldDB" id="A0A6A6U4E4"/>
<dbReference type="GO" id="GO:0008270">
    <property type="term" value="F:zinc ion binding"/>
    <property type="evidence" value="ECO:0007669"/>
    <property type="project" value="UniProtKB-KW"/>
</dbReference>
<evidence type="ECO:0000256" key="1">
    <source>
        <dbReference type="ARBA" id="ARBA00022723"/>
    </source>
</evidence>
<evidence type="ECO:0000313" key="8">
    <source>
        <dbReference type="Proteomes" id="UP000799302"/>
    </source>
</evidence>
<evidence type="ECO:0000259" key="6">
    <source>
        <dbReference type="PROSITE" id="PS50016"/>
    </source>
</evidence>
<evidence type="ECO:0000256" key="3">
    <source>
        <dbReference type="ARBA" id="ARBA00022833"/>
    </source>
</evidence>
<organism evidence="7 8">
    <name type="scientific">Microthyrium microscopicum</name>
    <dbReference type="NCBI Taxonomy" id="703497"/>
    <lineage>
        <taxon>Eukaryota</taxon>
        <taxon>Fungi</taxon>
        <taxon>Dikarya</taxon>
        <taxon>Ascomycota</taxon>
        <taxon>Pezizomycotina</taxon>
        <taxon>Dothideomycetes</taxon>
        <taxon>Dothideomycetes incertae sedis</taxon>
        <taxon>Microthyriales</taxon>
        <taxon>Microthyriaceae</taxon>
        <taxon>Microthyrium</taxon>
    </lineage>
</organism>
<feature type="region of interest" description="Disordered" evidence="5">
    <location>
        <begin position="1"/>
        <end position="23"/>
    </location>
</feature>